<sequence length="810" mass="94142">MADTQKIFSTITFPAQRVSKAEKDKPEWYANCIDYIIDAGLACNDRTETETMINLVHGEIPNDLYKKTLNPYNSNKEKYQRFPATLRNYDITTGLIRRYVSEYYKGVHEFTVGADNPEIIINKNAKLKKQVLELAQQQFVAMMQQKMAEAQQQALQNGQNPEEIDPKELMPDMEEFIKNFEENYIDEETIQGQQVYEFIRNHTDDLVIYLQAISDYVTYGECYTYSDVRGDTIFKEAVPLIYAYPIPNGKMFVEDHDMFARKIKMSYQQILDNFGDNLDDKDLLFLETYYGKSGIGHGQSAVMLSYNQYFEKYPAVCEKFTDAERKFFKNNPVMVSDINTNLYDVWHVVWRGDAKRGILTYINEMGFEDQKTVDEDFKFNPEEGHINIEWYYVPQVYEGYRIGLRTTAIYPIKYRPISYNRKGKLPYNGLMEILPGLGKFSIVNTVSPYQILRNILFYHREMVIAKNKMLILLMPQSLIESNAEDRLYKMAADGVLLYDDEEDTTSVKAQQIRMLNASLGNYISEITQLAESIKLEAREAVDMNEQRFGQINQSAGKAVTDEAVARSSMGSIVIYAMFDEFRRRDYERDIDYAKLAYIEGLEKGYTDLSGHKQYISLDVDKFIGSDYGVTVRNNEKERERIQQLKQWAFSAAQNGDLDMAAEAILNDNVPAIKAGINKFMEIKRQHENELKQADQQIEQMKEQFELTKIQAQGEEDRKTEELKAYLAMQQSYIDLDVSQFQNPFNRDQAEAQLKQTVENNKAEIERQKLSIEQQKLQADLYNAAADRQVKREDIANQLKIARTNKNKYDK</sequence>
<evidence type="ECO:0000313" key="4">
    <source>
        <dbReference type="EMBL" id="XCO00461.1"/>
    </source>
</evidence>
<dbReference type="EMBL" id="PP965499">
    <property type="protein sequence ID" value="XCO00461.1"/>
    <property type="molecule type" value="Genomic_DNA"/>
</dbReference>
<dbReference type="EMBL" id="PP965498">
    <property type="protein sequence ID" value="XCO00363.1"/>
    <property type="molecule type" value="Genomic_DNA"/>
</dbReference>
<feature type="coiled-coil region" evidence="1">
    <location>
        <begin position="676"/>
        <end position="717"/>
    </location>
</feature>
<keyword evidence="1" id="KW-0175">Coiled coil</keyword>
<name>A0AAU8MHA7_9CAUD</name>
<feature type="coiled-coil region" evidence="1">
    <location>
        <begin position="746"/>
        <end position="779"/>
    </location>
</feature>
<organism evidence="2">
    <name type="scientific">Geladintestivirus 1</name>
    <dbReference type="NCBI Taxonomy" id="3233133"/>
    <lineage>
        <taxon>Viruses</taxon>
        <taxon>Duplodnaviria</taxon>
        <taxon>Heunggongvirae</taxon>
        <taxon>Uroviricota</taxon>
        <taxon>Caudoviricetes</taxon>
        <taxon>Crassvirales</taxon>
    </lineage>
</organism>
<evidence type="ECO:0000256" key="1">
    <source>
        <dbReference type="SAM" id="Coils"/>
    </source>
</evidence>
<accession>A0AAU8MHA7</accession>
<evidence type="ECO:0000313" key="3">
    <source>
        <dbReference type="EMBL" id="XCO00363.1"/>
    </source>
</evidence>
<evidence type="ECO:0000313" key="2">
    <source>
        <dbReference type="EMBL" id="XCO00262.1"/>
    </source>
</evidence>
<proteinExistence type="predicted"/>
<dbReference type="EMBL" id="PP965497">
    <property type="protein sequence ID" value="XCO00262.1"/>
    <property type="molecule type" value="Genomic_DNA"/>
</dbReference>
<reference evidence="2" key="1">
    <citation type="submission" date="2024-06" db="EMBL/GenBank/DDBJ databases">
        <title>Intestivirid acquisition increases across infancy in a wild primate population.</title>
        <authorList>
            <person name="Schneider-Creas I.A."/>
            <person name="Moya I.L."/>
            <person name="Chiou K.L."/>
            <person name="Baniel A."/>
            <person name="Azanaw Haile A."/>
            <person name="Kebede F."/>
            <person name="Abebe B."/>
            <person name="Snyder-Mackler N."/>
            <person name="Varsani A."/>
        </authorList>
    </citation>
    <scope>NUCLEOTIDE SEQUENCE</scope>
    <source>
        <strain evidence="2">Int_RNL_2016_0117_DIX</strain>
        <strain evidence="4">Int_RNL_2017_0546_COW</strain>
        <strain evidence="3">Int_RNL_2018_0945_COW</strain>
    </source>
</reference>
<protein>
    <submittedName>
        <fullName evidence="2">Portal protein</fullName>
    </submittedName>
</protein>